<protein>
    <submittedName>
        <fullName evidence="7">Histidine decarboxylase</fullName>
        <ecNumber evidence="7">4.1.1.22</ecNumber>
    </submittedName>
</protein>
<dbReference type="InterPro" id="IPR002129">
    <property type="entry name" value="PyrdxlP-dep_de-COase"/>
</dbReference>
<evidence type="ECO:0000256" key="3">
    <source>
        <dbReference type="ARBA" id="ARBA00022793"/>
    </source>
</evidence>
<dbReference type="InterPro" id="IPR015421">
    <property type="entry name" value="PyrdxlP-dep_Trfase_major"/>
</dbReference>
<accession>A0ABX1R0X7</accession>
<keyword evidence="4 6" id="KW-0663">Pyridoxal phosphate</keyword>
<evidence type="ECO:0000256" key="6">
    <source>
        <dbReference type="RuleBase" id="RU000382"/>
    </source>
</evidence>
<dbReference type="Gene3D" id="3.40.640.10">
    <property type="entry name" value="Type I PLP-dependent aspartate aminotransferase-like (Major domain)"/>
    <property type="match status" value="1"/>
</dbReference>
<keyword evidence="8" id="KW-1185">Reference proteome</keyword>
<dbReference type="Proteomes" id="UP000709336">
    <property type="component" value="Unassembled WGS sequence"/>
</dbReference>
<evidence type="ECO:0000256" key="1">
    <source>
        <dbReference type="ARBA" id="ARBA00001933"/>
    </source>
</evidence>
<evidence type="ECO:0000256" key="5">
    <source>
        <dbReference type="ARBA" id="ARBA00023239"/>
    </source>
</evidence>
<dbReference type="RefSeq" id="WP_169209679.1">
    <property type="nucleotide sequence ID" value="NZ_JAATNW010000002.1"/>
</dbReference>
<dbReference type="NCBIfam" id="NF002748">
    <property type="entry name" value="PRK02769.1"/>
    <property type="match status" value="1"/>
</dbReference>
<evidence type="ECO:0000256" key="4">
    <source>
        <dbReference type="ARBA" id="ARBA00022898"/>
    </source>
</evidence>
<dbReference type="InterPro" id="IPR015424">
    <property type="entry name" value="PyrdxlP-dep_Trfase"/>
</dbReference>
<gene>
    <name evidence="7" type="ORF">HCJ96_03605</name>
</gene>
<comment type="caution">
    <text evidence="7">The sequence shown here is derived from an EMBL/GenBank/DDBJ whole genome shotgun (WGS) entry which is preliminary data.</text>
</comment>
<comment type="similarity">
    <text evidence="2 6">Belongs to the group II decarboxylase family.</text>
</comment>
<keyword evidence="3" id="KW-0210">Decarboxylase</keyword>
<proteinExistence type="inferred from homology"/>
<dbReference type="EC" id="4.1.1.22" evidence="7"/>
<evidence type="ECO:0000313" key="7">
    <source>
        <dbReference type="EMBL" id="NMH59106.1"/>
    </source>
</evidence>
<keyword evidence="5 6" id="KW-0456">Lyase</keyword>
<dbReference type="PANTHER" id="PTHR46101">
    <property type="match status" value="1"/>
</dbReference>
<evidence type="ECO:0000313" key="8">
    <source>
        <dbReference type="Proteomes" id="UP000709336"/>
    </source>
</evidence>
<comment type="cofactor">
    <cofactor evidence="1 6">
        <name>pyridoxal 5'-phosphate</name>
        <dbReference type="ChEBI" id="CHEBI:597326"/>
    </cofactor>
</comment>
<dbReference type="Pfam" id="PF00282">
    <property type="entry name" value="Pyridoxal_deC"/>
    <property type="match status" value="1"/>
</dbReference>
<name>A0ABX1R0X7_9ALTE</name>
<reference evidence="7 8" key="1">
    <citation type="submission" date="2020-03" db="EMBL/GenBank/DDBJ databases">
        <title>Alteromonas ponticola sp. nov., isolated from seawater.</title>
        <authorList>
            <person name="Yoon J.-H."/>
            <person name="Kim Y.-O."/>
        </authorList>
    </citation>
    <scope>NUCLEOTIDE SEQUENCE [LARGE SCALE GENOMIC DNA]</scope>
    <source>
        <strain evidence="7 8">MYP5</strain>
    </source>
</reference>
<organism evidence="7 8">
    <name type="scientific">Alteromonas ponticola</name>
    <dbReference type="NCBI Taxonomy" id="2720613"/>
    <lineage>
        <taxon>Bacteria</taxon>
        <taxon>Pseudomonadati</taxon>
        <taxon>Pseudomonadota</taxon>
        <taxon>Gammaproteobacteria</taxon>
        <taxon>Alteromonadales</taxon>
        <taxon>Alteromonadaceae</taxon>
        <taxon>Alteromonas/Salinimonas group</taxon>
        <taxon>Alteromonas</taxon>
    </lineage>
</organism>
<dbReference type="InterPro" id="IPR051151">
    <property type="entry name" value="Group_II_Decarboxylase"/>
</dbReference>
<sequence length="375" mass="42000">MSDIANLLSKLSHNKQVYVGYPTSTDFNHTNCAELLNQHLNNIGDPFKSVSCYSSFSHEKAVIEFFMRLYRTNLDRSWGYVASCSTEAILYACWRYRESASKKVVLLSSEYSHYCSEKIANVLGIHHQVVRSHLNGCINIDALKQMVTLDTDCAYILVATMGSTITSSLDDVAAAKAVFEQVQVEHFIHLDGAFDGAFLPLVDEYQLGRNFTSVNVSGHKFLGAPVPSGLLLMERRFVSGEYVQYINNDDVTIGGSRNGLAPVLMYNTIKALGAEAGMLAKYQACLDKAELFLGILEQHSIKCWKNDKAITIVLEEVPQAIFQKWHFPQYRHRSTLTCLPKFTHAMLDALITDILNPAAISMSDAKRFDYQVEPL</sequence>
<dbReference type="PANTHER" id="PTHR46101:SF2">
    <property type="entry name" value="SERINE DECARBOXYLASE"/>
    <property type="match status" value="1"/>
</dbReference>
<dbReference type="EMBL" id="JAATNW010000002">
    <property type="protein sequence ID" value="NMH59106.1"/>
    <property type="molecule type" value="Genomic_DNA"/>
</dbReference>
<dbReference type="SUPFAM" id="SSF53383">
    <property type="entry name" value="PLP-dependent transferases"/>
    <property type="match status" value="1"/>
</dbReference>
<dbReference type="GO" id="GO:0004398">
    <property type="term" value="F:histidine decarboxylase activity"/>
    <property type="evidence" value="ECO:0007669"/>
    <property type="project" value="UniProtKB-EC"/>
</dbReference>
<evidence type="ECO:0000256" key="2">
    <source>
        <dbReference type="ARBA" id="ARBA00009533"/>
    </source>
</evidence>